<dbReference type="PANTHER" id="PTHR43047">
    <property type="entry name" value="TWO-COMPONENT HISTIDINE PROTEIN KINASE"/>
    <property type="match status" value="1"/>
</dbReference>
<evidence type="ECO:0000256" key="5">
    <source>
        <dbReference type="ARBA" id="ARBA00022777"/>
    </source>
</evidence>
<dbReference type="Pfam" id="PF00512">
    <property type="entry name" value="HisKA"/>
    <property type="match status" value="1"/>
</dbReference>
<evidence type="ECO:0000256" key="2">
    <source>
        <dbReference type="ARBA" id="ARBA00012438"/>
    </source>
</evidence>
<dbReference type="PRINTS" id="PR00344">
    <property type="entry name" value="BCTRLSENSOR"/>
</dbReference>
<evidence type="ECO:0000256" key="3">
    <source>
        <dbReference type="ARBA" id="ARBA00022553"/>
    </source>
</evidence>
<evidence type="ECO:0000313" key="10">
    <source>
        <dbReference type="Proteomes" id="UP000799291"/>
    </source>
</evidence>
<dbReference type="SUPFAM" id="SSF55781">
    <property type="entry name" value="GAF domain-like"/>
    <property type="match status" value="1"/>
</dbReference>
<dbReference type="GO" id="GO:0009927">
    <property type="term" value="F:histidine phosphotransfer kinase activity"/>
    <property type="evidence" value="ECO:0007669"/>
    <property type="project" value="TreeGrafter"/>
</dbReference>
<accession>A0A6G1JJ43</accession>
<dbReference type="InterPro" id="IPR005467">
    <property type="entry name" value="His_kinase_dom"/>
</dbReference>
<dbReference type="SMART" id="SM00387">
    <property type="entry name" value="HATPase_c"/>
    <property type="match status" value="1"/>
</dbReference>
<feature type="modified residue" description="4-aspartylphosphate" evidence="6">
    <location>
        <position position="1121"/>
    </location>
</feature>
<reference evidence="9" key="1">
    <citation type="journal article" date="2020" name="Stud. Mycol.">
        <title>101 Dothideomycetes genomes: a test case for predicting lifestyles and emergence of pathogens.</title>
        <authorList>
            <person name="Haridas S."/>
            <person name="Albert R."/>
            <person name="Binder M."/>
            <person name="Bloem J."/>
            <person name="Labutti K."/>
            <person name="Salamov A."/>
            <person name="Andreopoulos B."/>
            <person name="Baker S."/>
            <person name="Barry K."/>
            <person name="Bills G."/>
            <person name="Bluhm B."/>
            <person name="Cannon C."/>
            <person name="Castanera R."/>
            <person name="Culley D."/>
            <person name="Daum C."/>
            <person name="Ezra D."/>
            <person name="Gonzalez J."/>
            <person name="Henrissat B."/>
            <person name="Kuo A."/>
            <person name="Liang C."/>
            <person name="Lipzen A."/>
            <person name="Lutzoni F."/>
            <person name="Magnuson J."/>
            <person name="Mondo S."/>
            <person name="Nolan M."/>
            <person name="Ohm R."/>
            <person name="Pangilinan J."/>
            <person name="Park H.-J."/>
            <person name="Ramirez L."/>
            <person name="Alfaro M."/>
            <person name="Sun H."/>
            <person name="Tritt A."/>
            <person name="Yoshinaga Y."/>
            <person name="Zwiers L.-H."/>
            <person name="Turgeon B."/>
            <person name="Goodwin S."/>
            <person name="Spatafora J."/>
            <person name="Crous P."/>
            <person name="Grigoriev I."/>
        </authorList>
    </citation>
    <scope>NUCLEOTIDE SEQUENCE</scope>
    <source>
        <strain evidence="9">CBS 122367</strain>
    </source>
</reference>
<dbReference type="Gene3D" id="1.10.287.130">
    <property type="match status" value="1"/>
</dbReference>
<dbReference type="InterPro" id="IPR011006">
    <property type="entry name" value="CheY-like_superfamily"/>
</dbReference>
<dbReference type="GO" id="GO:0000155">
    <property type="term" value="F:phosphorelay sensor kinase activity"/>
    <property type="evidence" value="ECO:0007669"/>
    <property type="project" value="InterPro"/>
</dbReference>
<dbReference type="CDD" id="cd17546">
    <property type="entry name" value="REC_hyHK_CKI1_RcsC-like"/>
    <property type="match status" value="1"/>
</dbReference>
<organism evidence="9 10">
    <name type="scientific">Lentithecium fluviatile CBS 122367</name>
    <dbReference type="NCBI Taxonomy" id="1168545"/>
    <lineage>
        <taxon>Eukaryota</taxon>
        <taxon>Fungi</taxon>
        <taxon>Dikarya</taxon>
        <taxon>Ascomycota</taxon>
        <taxon>Pezizomycotina</taxon>
        <taxon>Dothideomycetes</taxon>
        <taxon>Pleosporomycetidae</taxon>
        <taxon>Pleosporales</taxon>
        <taxon>Massarineae</taxon>
        <taxon>Lentitheciaceae</taxon>
        <taxon>Lentithecium</taxon>
    </lineage>
</organism>
<feature type="domain" description="Histidine kinase" evidence="7">
    <location>
        <begin position="635"/>
        <end position="873"/>
    </location>
</feature>
<evidence type="ECO:0000259" key="7">
    <source>
        <dbReference type="PROSITE" id="PS50109"/>
    </source>
</evidence>
<dbReference type="EC" id="2.7.13.3" evidence="2"/>
<dbReference type="SMART" id="SM00448">
    <property type="entry name" value="REC"/>
    <property type="match status" value="1"/>
</dbReference>
<dbReference type="Gene3D" id="3.40.50.2300">
    <property type="match status" value="1"/>
</dbReference>
<dbReference type="InterPro" id="IPR001789">
    <property type="entry name" value="Sig_transdc_resp-reg_receiver"/>
</dbReference>
<dbReference type="GO" id="GO:0005886">
    <property type="term" value="C:plasma membrane"/>
    <property type="evidence" value="ECO:0007669"/>
    <property type="project" value="TreeGrafter"/>
</dbReference>
<dbReference type="OrthoDB" id="21225at2759"/>
<dbReference type="PROSITE" id="PS50110">
    <property type="entry name" value="RESPONSE_REGULATORY"/>
    <property type="match status" value="1"/>
</dbReference>
<dbReference type="EMBL" id="MU005571">
    <property type="protein sequence ID" value="KAF2690448.1"/>
    <property type="molecule type" value="Genomic_DNA"/>
</dbReference>
<comment type="catalytic activity">
    <reaction evidence="1">
        <text>ATP + protein L-histidine = ADP + protein N-phospho-L-histidine.</text>
        <dbReference type="EC" id="2.7.13.3"/>
    </reaction>
</comment>
<keyword evidence="5" id="KW-0418">Kinase</keyword>
<dbReference type="CDD" id="cd00082">
    <property type="entry name" value="HisKA"/>
    <property type="match status" value="1"/>
</dbReference>
<dbReference type="Gene3D" id="3.30.565.10">
    <property type="entry name" value="Histidine kinase-like ATPase, C-terminal domain"/>
    <property type="match status" value="1"/>
</dbReference>
<dbReference type="InterPro" id="IPR036890">
    <property type="entry name" value="HATPase_C_sf"/>
</dbReference>
<protein>
    <recommendedName>
        <fullName evidence="2">histidine kinase</fullName>
        <ecNumber evidence="2">2.7.13.3</ecNumber>
    </recommendedName>
</protein>
<dbReference type="InterPro" id="IPR003594">
    <property type="entry name" value="HATPase_dom"/>
</dbReference>
<dbReference type="SMART" id="SM00388">
    <property type="entry name" value="HisKA"/>
    <property type="match status" value="1"/>
</dbReference>
<evidence type="ECO:0000256" key="1">
    <source>
        <dbReference type="ARBA" id="ARBA00000085"/>
    </source>
</evidence>
<dbReference type="AlphaFoldDB" id="A0A6G1JJ43"/>
<gene>
    <name evidence="9" type="ORF">K458DRAFT_399757</name>
</gene>
<sequence>MSEHQVTYINGYADAVAAGNALLCLPLELRQDIFAFAALGHIRQYKAHSRSEAANILQGRQCGWLPPMCHVNDAFFVESLPMFLRHTTMVVRESYSAYNLRFFLQATHTFASIYELRFNLSVAFTSLSAGAQLISDCINLRHVWLSFRRADFNFPNPPSQNNTQIGANAQAGIMGKVDMKSFAESYPFRQLLSLRHLEKVTLFVADDRLLALPSGQKVFWGVAPWLKRKFQRRGLAVEIRLSFFPKADAAVLQSKYSPPSPTSRPTAVAPILDVENADRAIDAWSADLTRSVYPEMLDAWAPAPIPKRPQCASDPYLFPVLTRNERLRLTMLFYYTRGVLEDAELVSRLQGKVHLARDTVGWEFVIAGLLDHNTYTRMVTVGLPMAVLPRRESTCAHTVNQPPGTIFSLLNMVEDWRFRESPHVRHGGLRAYAGVPLRFETEFGEHVAFGSLCVASNSEQHPLSQSQQIALARLADWIVADIVHSARVRRQRERRWMQELLSQAQKQCDRHEDFEEAVIETLHQVYPTSTISIQQLHNRQVSFEGRIDIPIEEFDHGLWEDVNYFDYLIENLNHQDLIAPRVVRVVGAECEDARIPTFLVVGSKDFRRVFDDVDSWWHNQALREALTAKENFLRGITHQLRTPIHGILGSVELLAEDLKSRNIIDTASSSIATPDAEQVSPHTYIKTITSSARELISTVNSLIKLNRWTEIAQAERVAALHHMEEIETALLSEITQVMPDYPDARPSVIFVQRLPPKCDSLVINLRLLIDCVQPLVVNAIQNTTGGVVAISLSIDNDYQSFTVDVKDTGCGINLDDQQRILLPYEKVDANATGAGLGLTLACKAATLMNGSISLVSSEVGKGSHFRAAFQQTACACSIRPPPPIKDTFAHLPSVFRRQSSPSSSLSLTHYFSNHLVNHGFTESPTPETPLLILECAPNLAKLRSQATQVGKEEVAICLVPESSSLFGFQGLPVGKDDNIIYVKGPFLSKTLDEALTQADSLLAGFRASKVDQPESTPLSPGLEGSFNGLQIGATALVHSDLSASRSVKPMALLVDDNIVNLRLLQMYCKRRDIPYFAATDGQQAVRFFIKHRSCPMGTKGAEEPASTPSEHTAPVELILMDLQMPLCDGITATRQIRTQESENGWSKSKIFIITGQDSASDRIDAEEAGADEYLVKPVGPKTLDQRLRHYFPGIE</sequence>
<dbReference type="Pfam" id="PF00072">
    <property type="entry name" value="Response_reg"/>
    <property type="match status" value="1"/>
</dbReference>
<dbReference type="PROSITE" id="PS50109">
    <property type="entry name" value="HIS_KIN"/>
    <property type="match status" value="1"/>
</dbReference>
<dbReference type="SUPFAM" id="SSF55874">
    <property type="entry name" value="ATPase domain of HSP90 chaperone/DNA topoisomerase II/histidine kinase"/>
    <property type="match status" value="1"/>
</dbReference>
<dbReference type="Gene3D" id="3.30.450.40">
    <property type="match status" value="1"/>
</dbReference>
<proteinExistence type="predicted"/>
<dbReference type="InterPro" id="IPR036097">
    <property type="entry name" value="HisK_dim/P_sf"/>
</dbReference>
<dbReference type="InterPro" id="IPR004358">
    <property type="entry name" value="Sig_transdc_His_kin-like_C"/>
</dbReference>
<keyword evidence="10" id="KW-1185">Reference proteome</keyword>
<evidence type="ECO:0000256" key="6">
    <source>
        <dbReference type="PROSITE-ProRule" id="PRU00169"/>
    </source>
</evidence>
<evidence type="ECO:0000256" key="4">
    <source>
        <dbReference type="ARBA" id="ARBA00022679"/>
    </source>
</evidence>
<dbReference type="SUPFAM" id="SSF52172">
    <property type="entry name" value="CheY-like"/>
    <property type="match status" value="1"/>
</dbReference>
<dbReference type="SUPFAM" id="SSF47384">
    <property type="entry name" value="Homodimeric domain of signal transducing histidine kinase"/>
    <property type="match status" value="1"/>
</dbReference>
<keyword evidence="3 6" id="KW-0597">Phosphoprotein</keyword>
<keyword evidence="4" id="KW-0808">Transferase</keyword>
<dbReference type="InterPro" id="IPR029016">
    <property type="entry name" value="GAF-like_dom_sf"/>
</dbReference>
<evidence type="ECO:0000313" key="9">
    <source>
        <dbReference type="EMBL" id="KAF2690448.1"/>
    </source>
</evidence>
<dbReference type="PANTHER" id="PTHR43047:SF72">
    <property type="entry name" value="OSMOSENSING HISTIDINE PROTEIN KINASE SLN1"/>
    <property type="match status" value="1"/>
</dbReference>
<dbReference type="InterPro" id="IPR003661">
    <property type="entry name" value="HisK_dim/P_dom"/>
</dbReference>
<evidence type="ECO:0000259" key="8">
    <source>
        <dbReference type="PROSITE" id="PS50110"/>
    </source>
</evidence>
<feature type="domain" description="Response regulatory" evidence="8">
    <location>
        <begin position="1050"/>
        <end position="1191"/>
    </location>
</feature>
<dbReference type="Proteomes" id="UP000799291">
    <property type="component" value="Unassembled WGS sequence"/>
</dbReference>
<name>A0A6G1JJ43_9PLEO</name>
<dbReference type="Pfam" id="PF02518">
    <property type="entry name" value="HATPase_c"/>
    <property type="match status" value="1"/>
</dbReference>